<evidence type="ECO:0000256" key="1">
    <source>
        <dbReference type="SAM" id="MobiDB-lite"/>
    </source>
</evidence>
<proteinExistence type="predicted"/>
<feature type="compositionally biased region" description="Polar residues" evidence="1">
    <location>
        <begin position="22"/>
        <end position="31"/>
    </location>
</feature>
<name>A0AAN9YJK8_9PEZI</name>
<feature type="compositionally biased region" description="Pro residues" evidence="1">
    <location>
        <begin position="1"/>
        <end position="10"/>
    </location>
</feature>
<protein>
    <submittedName>
        <fullName evidence="2">Uncharacterized protein</fullName>
    </submittedName>
</protein>
<reference evidence="2 3" key="1">
    <citation type="submission" date="2024-02" db="EMBL/GenBank/DDBJ databases">
        <title>De novo assembly and annotation of 12 fungi associated with fruit tree decline syndrome in Ontario, Canada.</title>
        <authorList>
            <person name="Sulman M."/>
            <person name="Ellouze W."/>
            <person name="Ilyukhin E."/>
        </authorList>
    </citation>
    <scope>NUCLEOTIDE SEQUENCE [LARGE SCALE GENOMIC DNA]</scope>
    <source>
        <strain evidence="2 3">M11/M66-122</strain>
    </source>
</reference>
<dbReference type="Proteomes" id="UP001320420">
    <property type="component" value="Unassembled WGS sequence"/>
</dbReference>
<dbReference type="AlphaFoldDB" id="A0AAN9YJK8"/>
<sequence>MSNPNSPPSTTPIGDPDMQELIRQTSQTSISDGGGHLSRSRLEPQSSYDVPIPSIEDNPSRPGPVTKPTNGLEAAIEVQRHIKPTNHPSQGEISAPYPVTATQVHDFCLAYSVATEVPPHIQKMLSYLIIILIESYAKFRYVRWDITSPKFWGDIMAPKEVLSYMQNHGKSLKTHEVYVAIKAGLPMGSMMKQLADESTARTALYIQAHGKPNLVPCQQCEANWHDPFPFFGCWSIPDSKFWGGVACGCCKMLGVWCTFEDDTFAHLRTQPDSPPTIEDDDINGTTCPHTEMHIGHQRGEGKPMRLAGEPLQQLCADLAKAKKGDLGK</sequence>
<dbReference type="EMBL" id="JAKJXP020000116">
    <property type="protein sequence ID" value="KAK7744770.1"/>
    <property type="molecule type" value="Genomic_DNA"/>
</dbReference>
<feature type="region of interest" description="Disordered" evidence="1">
    <location>
        <begin position="1"/>
        <end position="69"/>
    </location>
</feature>
<keyword evidence="3" id="KW-1185">Reference proteome</keyword>
<evidence type="ECO:0000313" key="3">
    <source>
        <dbReference type="Proteomes" id="UP001320420"/>
    </source>
</evidence>
<evidence type="ECO:0000313" key="2">
    <source>
        <dbReference type="EMBL" id="KAK7744770.1"/>
    </source>
</evidence>
<gene>
    <name evidence="2" type="ORF">SLS62_010073</name>
</gene>
<accession>A0AAN9YJK8</accession>
<organism evidence="2 3">
    <name type="scientific">Diatrype stigma</name>
    <dbReference type="NCBI Taxonomy" id="117547"/>
    <lineage>
        <taxon>Eukaryota</taxon>
        <taxon>Fungi</taxon>
        <taxon>Dikarya</taxon>
        <taxon>Ascomycota</taxon>
        <taxon>Pezizomycotina</taxon>
        <taxon>Sordariomycetes</taxon>
        <taxon>Xylariomycetidae</taxon>
        <taxon>Xylariales</taxon>
        <taxon>Diatrypaceae</taxon>
        <taxon>Diatrype</taxon>
    </lineage>
</organism>
<comment type="caution">
    <text evidence="2">The sequence shown here is derived from an EMBL/GenBank/DDBJ whole genome shotgun (WGS) entry which is preliminary data.</text>
</comment>